<dbReference type="AlphaFoldDB" id="A0A9E7EDH7"/>
<sequence>MWRRILLRLPKLAPVSTLPRRFLQPHFLLPQPLPPSSLPVLKFSSSVSSQSTPSLCQDDMDDCVLQYDHDGLLGAAPAAEKLDGKLLQDVEHVISCLRDFGADNAAARLKLEHCGVQASPELVVAVLSRLRNDWGAAFTFFLWAGAQPGYAPSVR</sequence>
<protein>
    <submittedName>
        <fullName evidence="1">PPR repeat</fullName>
    </submittedName>
</protein>
<evidence type="ECO:0000313" key="2">
    <source>
        <dbReference type="Proteomes" id="UP001055439"/>
    </source>
</evidence>
<dbReference type="Proteomes" id="UP001055439">
    <property type="component" value="Chromosome 1"/>
</dbReference>
<dbReference type="OrthoDB" id="185373at2759"/>
<evidence type="ECO:0000313" key="1">
    <source>
        <dbReference type="EMBL" id="URD75161.1"/>
    </source>
</evidence>
<reference evidence="1" key="1">
    <citation type="submission" date="2022-05" db="EMBL/GenBank/DDBJ databases">
        <title>The Musa troglodytarum L. genome provides insights into the mechanism of non-climacteric behaviour and enrichment of carotenoids.</title>
        <authorList>
            <person name="Wang J."/>
        </authorList>
    </citation>
    <scope>NUCLEOTIDE SEQUENCE</scope>
    <source>
        <tissue evidence="1">Leaf</tissue>
    </source>
</reference>
<dbReference type="EMBL" id="CP097502">
    <property type="protein sequence ID" value="URD75161.1"/>
    <property type="molecule type" value="Genomic_DNA"/>
</dbReference>
<keyword evidence="2" id="KW-1185">Reference proteome</keyword>
<feature type="non-terminal residue" evidence="1">
    <location>
        <position position="155"/>
    </location>
</feature>
<gene>
    <name evidence="1" type="ORF">MUK42_33793</name>
</gene>
<accession>A0A9E7EDH7</accession>
<name>A0A9E7EDH7_9LILI</name>
<organism evidence="1 2">
    <name type="scientific">Musa troglodytarum</name>
    <name type="common">fe'i banana</name>
    <dbReference type="NCBI Taxonomy" id="320322"/>
    <lineage>
        <taxon>Eukaryota</taxon>
        <taxon>Viridiplantae</taxon>
        <taxon>Streptophyta</taxon>
        <taxon>Embryophyta</taxon>
        <taxon>Tracheophyta</taxon>
        <taxon>Spermatophyta</taxon>
        <taxon>Magnoliopsida</taxon>
        <taxon>Liliopsida</taxon>
        <taxon>Zingiberales</taxon>
        <taxon>Musaceae</taxon>
        <taxon>Musa</taxon>
    </lineage>
</organism>
<proteinExistence type="predicted"/>